<dbReference type="PANTHER" id="PTHR46508:SF3">
    <property type="entry name" value="ACYL-COA N-ACYLTRANSFERASE WITH RING_FYVE_PHD-TYPE ZINC FINGER PROTEIN"/>
    <property type="match status" value="1"/>
</dbReference>
<organism evidence="3 4">
    <name type="scientific">Nyssa sinensis</name>
    <dbReference type="NCBI Taxonomy" id="561372"/>
    <lineage>
        <taxon>Eukaryota</taxon>
        <taxon>Viridiplantae</taxon>
        <taxon>Streptophyta</taxon>
        <taxon>Embryophyta</taxon>
        <taxon>Tracheophyta</taxon>
        <taxon>Spermatophyta</taxon>
        <taxon>Magnoliopsida</taxon>
        <taxon>eudicotyledons</taxon>
        <taxon>Gunneridae</taxon>
        <taxon>Pentapetalae</taxon>
        <taxon>asterids</taxon>
        <taxon>Cornales</taxon>
        <taxon>Nyssaceae</taxon>
        <taxon>Nyssa</taxon>
    </lineage>
</organism>
<dbReference type="AlphaFoldDB" id="A0A5J5C4W0"/>
<reference evidence="3 4" key="1">
    <citation type="submission" date="2019-09" db="EMBL/GenBank/DDBJ databases">
        <title>A chromosome-level genome assembly of the Chinese tupelo Nyssa sinensis.</title>
        <authorList>
            <person name="Yang X."/>
            <person name="Kang M."/>
            <person name="Yang Y."/>
            <person name="Xiong H."/>
            <person name="Wang M."/>
            <person name="Zhang Z."/>
            <person name="Wang Z."/>
            <person name="Wu H."/>
            <person name="Ma T."/>
            <person name="Liu J."/>
            <person name="Xi Z."/>
        </authorList>
    </citation>
    <scope>NUCLEOTIDE SEQUENCE [LARGE SCALE GENOMIC DNA]</scope>
    <source>
        <strain evidence="3">J267</strain>
        <tissue evidence="3">Leaf</tissue>
    </source>
</reference>
<feature type="region of interest" description="Disordered" evidence="1">
    <location>
        <begin position="139"/>
        <end position="183"/>
    </location>
</feature>
<sequence>MHEMEKGTRSGDPSGVLVKKKNSSGCLIIKKKGDGVGGVGSSGSIKFYESKKGKKRHRLILSDSGSSDELLEPLRRKVVSKADKFRNGSVVSKKRIVEDSYISRNGENESERKRIRLEFDEYDVIDGKKMRREYVDDRRKCAGQSGNRREFETGTSRHVMVDRRKHSYSDGTSSSLSGRSKRRSFTAKNMFDMEEDEAHVPISFLREKLREPSDEPIRLQGKNGVLKVMVNKNKKVALPHKSYDHQEAEDRKGSRSEDAIKKNPPVRPSFYSDSKRPEKPVSFVRTGKRELKLQKSLSTRSSMVGESETEDTDTLLKLGSTSVQACSSSKRVRSEGKRTDENITPNGGNEGKFKRGTGTEKQLLREKIRNMLVNAGWTIDYRPRRNRDYSDAVYINPTVTAYWSIIKAYDALLKQLEEEDVNTKPSGHSSPFTPLPEEILGKLTRQTRKKIEKEMKKKWRDNGKIKHVREAAAEDSAEGTDTDKHEEKLSFLMKQNGKSLKGRLHEANYLCGDDSSGNLHNQTPKQDECQIDAWNRQEESERRGFHTVDIDELLRYTDASPR</sequence>
<feature type="region of interest" description="Disordered" evidence="1">
    <location>
        <begin position="328"/>
        <end position="355"/>
    </location>
</feature>
<feature type="compositionally biased region" description="Low complexity" evidence="1">
    <location>
        <begin position="169"/>
        <end position="178"/>
    </location>
</feature>
<proteinExistence type="predicted"/>
<dbReference type="PANTHER" id="PTHR46508">
    <property type="entry name" value="PHD FINGER FAMILY PROTEIN"/>
    <property type="match status" value="1"/>
</dbReference>
<feature type="domain" description="DUF7028" evidence="2">
    <location>
        <begin position="355"/>
        <end position="415"/>
    </location>
</feature>
<evidence type="ECO:0000256" key="1">
    <source>
        <dbReference type="SAM" id="MobiDB-lite"/>
    </source>
</evidence>
<dbReference type="InterPro" id="IPR054292">
    <property type="entry name" value="DUF7028"/>
</dbReference>
<dbReference type="EMBL" id="CM018031">
    <property type="protein sequence ID" value="KAA8548641.1"/>
    <property type="molecule type" value="Genomic_DNA"/>
</dbReference>
<evidence type="ECO:0000313" key="4">
    <source>
        <dbReference type="Proteomes" id="UP000325577"/>
    </source>
</evidence>
<feature type="compositionally biased region" description="Basic and acidic residues" evidence="1">
    <location>
        <begin position="332"/>
        <end position="341"/>
    </location>
</feature>
<dbReference type="Pfam" id="PF22970">
    <property type="entry name" value="DUF7028"/>
    <property type="match status" value="1"/>
</dbReference>
<feature type="compositionally biased region" description="Basic and acidic residues" evidence="1">
    <location>
        <begin position="241"/>
        <end position="261"/>
    </location>
</feature>
<protein>
    <recommendedName>
        <fullName evidence="2">DUF7028 domain-containing protein</fullName>
    </recommendedName>
</protein>
<keyword evidence="4" id="KW-1185">Reference proteome</keyword>
<accession>A0A5J5C4W0</accession>
<name>A0A5J5C4W0_9ASTE</name>
<gene>
    <name evidence="3" type="ORF">F0562_000325</name>
</gene>
<dbReference type="Proteomes" id="UP000325577">
    <property type="component" value="Linkage Group LG0"/>
</dbReference>
<evidence type="ECO:0000313" key="3">
    <source>
        <dbReference type="EMBL" id="KAA8548641.1"/>
    </source>
</evidence>
<dbReference type="OrthoDB" id="429143at2759"/>
<evidence type="ECO:0000259" key="2">
    <source>
        <dbReference type="Pfam" id="PF22970"/>
    </source>
</evidence>
<feature type="region of interest" description="Disordered" evidence="1">
    <location>
        <begin position="236"/>
        <end position="287"/>
    </location>
</feature>